<dbReference type="STRING" id="658187.LDG_5379"/>
<evidence type="ECO:0000313" key="2">
    <source>
        <dbReference type="EMBL" id="EHL32423.1"/>
    </source>
</evidence>
<dbReference type="InterPro" id="IPR057699">
    <property type="entry name" value="DUF7939"/>
</dbReference>
<dbReference type="EMBL" id="JH413798">
    <property type="protein sequence ID" value="EHL32423.1"/>
    <property type="molecule type" value="Genomic_DNA"/>
</dbReference>
<accession>G9EJL3</accession>
<sequence length="100" mass="11421">MHELHTACIHGNPQHARDALLTWARLHWPDAPMLNLMDVTRLITDASLKKQVQILSQALYQDAGKNLWRGDELWRSVQNLKQTTYSAKNKTTILPPINPA</sequence>
<evidence type="ECO:0000259" key="1">
    <source>
        <dbReference type="Pfam" id="PF25607"/>
    </source>
</evidence>
<name>G9EJL3_9GAMM</name>
<gene>
    <name evidence="2" type="ORF">LDG_5379</name>
</gene>
<protein>
    <recommendedName>
        <fullName evidence="1">DUF7939 domain-containing protein</fullName>
    </recommendedName>
</protein>
<keyword evidence="3" id="KW-1185">Reference proteome</keyword>
<reference evidence="2 3" key="1">
    <citation type="journal article" date="2011" name="BMC Genomics">
        <title>Insight into cross-talk between intra-amoebal pathogens.</title>
        <authorList>
            <person name="Gimenez G."/>
            <person name="Bertelli C."/>
            <person name="Moliner C."/>
            <person name="Robert C."/>
            <person name="Raoult D."/>
            <person name="Fournier P.E."/>
            <person name="Greub G."/>
        </authorList>
    </citation>
    <scope>NUCLEOTIDE SEQUENCE [LARGE SCALE GENOMIC DNA]</scope>
    <source>
        <strain evidence="2 3">LLAP12</strain>
    </source>
</reference>
<dbReference type="eggNOG" id="COG0457">
    <property type="taxonomic scope" value="Bacteria"/>
</dbReference>
<proteinExistence type="predicted"/>
<dbReference type="InParanoid" id="G9EJL3"/>
<organism evidence="2 3">
    <name type="scientific">Legionella drancourtii LLAP12</name>
    <dbReference type="NCBI Taxonomy" id="658187"/>
    <lineage>
        <taxon>Bacteria</taxon>
        <taxon>Pseudomonadati</taxon>
        <taxon>Pseudomonadota</taxon>
        <taxon>Gammaproteobacteria</taxon>
        <taxon>Legionellales</taxon>
        <taxon>Legionellaceae</taxon>
        <taxon>Legionella</taxon>
    </lineage>
</organism>
<dbReference type="Proteomes" id="UP000002770">
    <property type="component" value="Unassembled WGS sequence"/>
</dbReference>
<dbReference type="HOGENOM" id="CLU_2302364_0_0_6"/>
<dbReference type="AlphaFoldDB" id="G9EJL3"/>
<feature type="domain" description="DUF7939" evidence="1">
    <location>
        <begin position="2"/>
        <end position="83"/>
    </location>
</feature>
<evidence type="ECO:0000313" key="3">
    <source>
        <dbReference type="Proteomes" id="UP000002770"/>
    </source>
</evidence>
<dbReference type="Pfam" id="PF25607">
    <property type="entry name" value="DUF7939"/>
    <property type="match status" value="1"/>
</dbReference>